<dbReference type="Pfam" id="PF08245">
    <property type="entry name" value="Mur_ligase_M"/>
    <property type="match status" value="1"/>
</dbReference>
<dbReference type="InterPro" id="IPR018109">
    <property type="entry name" value="Folylpolyglutamate_synth_CS"/>
</dbReference>
<dbReference type="SUPFAM" id="SSF51984">
    <property type="entry name" value="MurCD N-terminal domain"/>
    <property type="match status" value="1"/>
</dbReference>
<evidence type="ECO:0000313" key="14">
    <source>
        <dbReference type="Proteomes" id="UP000229916"/>
    </source>
</evidence>
<dbReference type="GO" id="GO:0071555">
    <property type="term" value="P:cell wall organization"/>
    <property type="evidence" value="ECO:0007669"/>
    <property type="project" value="UniProtKB-KW"/>
</dbReference>
<comment type="function">
    <text evidence="9 10">Cell wall formation. Catalyzes the addition of glutamate to the nucleotide precursor UDP-N-acetylmuramoyl-L-alanine (UMA).</text>
</comment>
<dbReference type="GO" id="GO:0004326">
    <property type="term" value="F:tetrahydrofolylpolyglutamate synthase activity"/>
    <property type="evidence" value="ECO:0007669"/>
    <property type="project" value="InterPro"/>
</dbReference>
<evidence type="ECO:0000256" key="8">
    <source>
        <dbReference type="ARBA" id="ARBA00023306"/>
    </source>
</evidence>
<dbReference type="EC" id="6.3.2.9" evidence="9 10"/>
<evidence type="ECO:0000256" key="10">
    <source>
        <dbReference type="RuleBase" id="RU003664"/>
    </source>
</evidence>
<dbReference type="GO" id="GO:0051301">
    <property type="term" value="P:cell division"/>
    <property type="evidence" value="ECO:0007669"/>
    <property type="project" value="UniProtKB-KW"/>
</dbReference>
<dbReference type="GO" id="GO:0005737">
    <property type="term" value="C:cytoplasm"/>
    <property type="evidence" value="ECO:0007669"/>
    <property type="project" value="UniProtKB-SubCell"/>
</dbReference>
<dbReference type="AlphaFoldDB" id="A0A2M7ALE0"/>
<evidence type="ECO:0000256" key="5">
    <source>
        <dbReference type="ARBA" id="ARBA00022618"/>
    </source>
</evidence>
<dbReference type="Proteomes" id="UP000229916">
    <property type="component" value="Unassembled WGS sequence"/>
</dbReference>
<dbReference type="InterPro" id="IPR036565">
    <property type="entry name" value="Mur-like_cat_sf"/>
</dbReference>
<evidence type="ECO:0000256" key="9">
    <source>
        <dbReference type="HAMAP-Rule" id="MF_00639"/>
    </source>
</evidence>
<feature type="binding site" evidence="9">
    <location>
        <begin position="118"/>
        <end position="124"/>
    </location>
    <ligand>
        <name>ATP</name>
        <dbReference type="ChEBI" id="CHEBI:30616"/>
    </ligand>
</feature>
<comment type="similarity">
    <text evidence="9">Belongs to the MurCDEF family.</text>
</comment>
<keyword evidence="9 10" id="KW-0573">Peptidoglycan synthesis</keyword>
<dbReference type="GO" id="GO:0005524">
    <property type="term" value="F:ATP binding"/>
    <property type="evidence" value="ECO:0007669"/>
    <property type="project" value="UniProtKB-UniRule"/>
</dbReference>
<keyword evidence="7 9" id="KW-0067">ATP-binding</keyword>
<keyword evidence="3 9" id="KW-0963">Cytoplasm</keyword>
<dbReference type="GO" id="GO:0009252">
    <property type="term" value="P:peptidoglycan biosynthetic process"/>
    <property type="evidence" value="ECO:0007669"/>
    <property type="project" value="UniProtKB-UniRule"/>
</dbReference>
<keyword evidence="9 10" id="KW-0961">Cell wall biogenesis/degradation</keyword>
<dbReference type="Pfam" id="PF02875">
    <property type="entry name" value="Mur_ligase_C"/>
    <property type="match status" value="1"/>
</dbReference>
<evidence type="ECO:0000256" key="3">
    <source>
        <dbReference type="ARBA" id="ARBA00022490"/>
    </source>
</evidence>
<evidence type="ECO:0000256" key="7">
    <source>
        <dbReference type="ARBA" id="ARBA00022840"/>
    </source>
</evidence>
<reference evidence="14" key="1">
    <citation type="submission" date="2017-09" db="EMBL/GenBank/DDBJ databases">
        <title>Depth-based differentiation of microbial function through sediment-hosted aquifers and enrichment of novel symbionts in the deep terrestrial subsurface.</title>
        <authorList>
            <person name="Probst A.J."/>
            <person name="Ladd B."/>
            <person name="Jarett J.K."/>
            <person name="Geller-Mcgrath D.E."/>
            <person name="Sieber C.M.K."/>
            <person name="Emerson J.B."/>
            <person name="Anantharaman K."/>
            <person name="Thomas B.C."/>
            <person name="Malmstrom R."/>
            <person name="Stieglmeier M."/>
            <person name="Klingl A."/>
            <person name="Woyke T."/>
            <person name="Ryan C.M."/>
            <person name="Banfield J.F."/>
        </authorList>
    </citation>
    <scope>NUCLEOTIDE SEQUENCE [LARGE SCALE GENOMIC DNA]</scope>
</reference>
<evidence type="ECO:0000256" key="6">
    <source>
        <dbReference type="ARBA" id="ARBA00022741"/>
    </source>
</evidence>
<proteinExistence type="inferred from homology"/>
<dbReference type="UniPathway" id="UPA00219"/>
<keyword evidence="4 9" id="KW-0436">Ligase</keyword>
<dbReference type="SUPFAM" id="SSF53623">
    <property type="entry name" value="MurD-like peptide ligases, catalytic domain"/>
    <property type="match status" value="1"/>
</dbReference>
<dbReference type="PANTHER" id="PTHR43692">
    <property type="entry name" value="UDP-N-ACETYLMURAMOYLALANINE--D-GLUTAMATE LIGASE"/>
    <property type="match status" value="1"/>
</dbReference>
<keyword evidence="8 9" id="KW-0131">Cell cycle</keyword>
<evidence type="ECO:0000256" key="1">
    <source>
        <dbReference type="ARBA" id="ARBA00004496"/>
    </source>
</evidence>
<keyword evidence="6 9" id="KW-0547">Nucleotide-binding</keyword>
<evidence type="ECO:0000259" key="11">
    <source>
        <dbReference type="Pfam" id="PF02875"/>
    </source>
</evidence>
<keyword evidence="9 10" id="KW-0133">Cell shape</keyword>
<gene>
    <name evidence="9 13" type="primary">murD</name>
    <name evidence="13" type="ORF">COS81_04915</name>
</gene>
<dbReference type="PANTHER" id="PTHR43692:SF1">
    <property type="entry name" value="UDP-N-ACETYLMURAMOYLALANINE--D-GLUTAMATE LIGASE"/>
    <property type="match status" value="1"/>
</dbReference>
<comment type="caution">
    <text evidence="13">The sequence shown here is derived from an EMBL/GenBank/DDBJ whole genome shotgun (WGS) entry which is preliminary data.</text>
</comment>
<dbReference type="EMBL" id="PEWD01000096">
    <property type="protein sequence ID" value="PIU68164.1"/>
    <property type="molecule type" value="Genomic_DNA"/>
</dbReference>
<evidence type="ECO:0000256" key="2">
    <source>
        <dbReference type="ARBA" id="ARBA00004752"/>
    </source>
</evidence>
<sequence>MNIQDLRKEKIAILGLSTEGIASGEFLARQKIPFTVLEKKELPQLGKAKDYLSQWKAEYRLGKNHLDKLADFTLVLRSPGIPLFLPQIRAAASQGVKISSQTKLFLKLCPSPAIGITGTKGKGTTAILTRNILKEEGKKVFLGGNIGKPPLDFLEKLDRATWVILELSSFQLEDFEQSPHIAVVLGLAPDHLAPESPDAPNFHKDEETYYKIKEKMVAFQKQDDVAILNFDDDKVKTFATKTQAQVYYFSQSQKVTGAYISQNKEIILNVGGIRKVIGKTKDLVLPGKHNWWNVCAAVAAGGLAGCSKESIQKAVFSFQGYEHRLELVAEIEGVKYYNDSAATNPEPCVAALKSFEGHLILIAGGSNKGQMYDKLGEAIVQSQVKTVYLIGEMAAKIAAAVRDQSSKLNPPTGGQNSKSKTSSIILAGYPTMEKIVRDCSKLAQKSDIVLLSPACASFDMFINYKDRGHQFKKAVLDLKRERGKKLQTGSI</sequence>
<evidence type="ECO:0000256" key="4">
    <source>
        <dbReference type="ARBA" id="ARBA00022598"/>
    </source>
</evidence>
<dbReference type="InterPro" id="IPR004101">
    <property type="entry name" value="Mur_ligase_C"/>
</dbReference>
<comment type="subcellular location">
    <subcellularLocation>
        <location evidence="1 9 10">Cytoplasm</location>
    </subcellularLocation>
</comment>
<dbReference type="Pfam" id="PF21799">
    <property type="entry name" value="MurD-like_N"/>
    <property type="match status" value="1"/>
</dbReference>
<name>A0A2M7ALE0_UNCKA</name>
<dbReference type="InterPro" id="IPR005762">
    <property type="entry name" value="MurD"/>
</dbReference>
<feature type="domain" description="Mur ligase central" evidence="12">
    <location>
        <begin position="116"/>
        <end position="300"/>
    </location>
</feature>
<protein>
    <recommendedName>
        <fullName evidence="9 10">UDP-N-acetylmuramoylalanine--D-glutamate ligase</fullName>
        <ecNumber evidence="9 10">6.3.2.9</ecNumber>
    </recommendedName>
    <alternativeName>
        <fullName evidence="9">D-glutamic acid-adding enzyme</fullName>
    </alternativeName>
    <alternativeName>
        <fullName evidence="9">UDP-N-acetylmuramoyl-L-alanyl-D-glutamate synthetase</fullName>
    </alternativeName>
</protein>
<dbReference type="Gene3D" id="3.40.50.720">
    <property type="entry name" value="NAD(P)-binding Rossmann-like Domain"/>
    <property type="match status" value="1"/>
</dbReference>
<dbReference type="GO" id="GO:0008360">
    <property type="term" value="P:regulation of cell shape"/>
    <property type="evidence" value="ECO:0007669"/>
    <property type="project" value="UniProtKB-KW"/>
</dbReference>
<evidence type="ECO:0000313" key="13">
    <source>
        <dbReference type="EMBL" id="PIU68164.1"/>
    </source>
</evidence>
<dbReference type="NCBIfam" id="TIGR01087">
    <property type="entry name" value="murD"/>
    <property type="match status" value="1"/>
</dbReference>
<dbReference type="HAMAP" id="MF_00639">
    <property type="entry name" value="MurD"/>
    <property type="match status" value="1"/>
</dbReference>
<dbReference type="InterPro" id="IPR013221">
    <property type="entry name" value="Mur_ligase_cen"/>
</dbReference>
<comment type="pathway">
    <text evidence="2 9 10">Cell wall biogenesis; peptidoglycan biosynthesis.</text>
</comment>
<dbReference type="Gene3D" id="3.40.1190.10">
    <property type="entry name" value="Mur-like, catalytic domain"/>
    <property type="match status" value="1"/>
</dbReference>
<dbReference type="GO" id="GO:0008764">
    <property type="term" value="F:UDP-N-acetylmuramoylalanine-D-glutamate ligase activity"/>
    <property type="evidence" value="ECO:0007669"/>
    <property type="project" value="UniProtKB-UniRule"/>
</dbReference>
<evidence type="ECO:0000259" key="12">
    <source>
        <dbReference type="Pfam" id="PF08245"/>
    </source>
</evidence>
<dbReference type="InterPro" id="IPR036615">
    <property type="entry name" value="Mur_ligase_C_dom_sf"/>
</dbReference>
<keyword evidence="5 9" id="KW-0132">Cell division</keyword>
<organism evidence="13 14">
    <name type="scientific">candidate division WWE3 bacterium CG06_land_8_20_14_3_00_42_16</name>
    <dbReference type="NCBI Taxonomy" id="1975083"/>
    <lineage>
        <taxon>Bacteria</taxon>
        <taxon>Katanobacteria</taxon>
    </lineage>
</organism>
<dbReference type="Gene3D" id="3.90.190.20">
    <property type="entry name" value="Mur ligase, C-terminal domain"/>
    <property type="match status" value="1"/>
</dbReference>
<dbReference type="SUPFAM" id="SSF53244">
    <property type="entry name" value="MurD-like peptide ligases, peptide-binding domain"/>
    <property type="match status" value="1"/>
</dbReference>
<dbReference type="PROSITE" id="PS01011">
    <property type="entry name" value="FOLYLPOLYGLU_SYNT_1"/>
    <property type="match status" value="1"/>
</dbReference>
<feature type="domain" description="Mur ligase C-terminal" evidence="11">
    <location>
        <begin position="323"/>
        <end position="455"/>
    </location>
</feature>
<comment type="catalytic activity">
    <reaction evidence="9 10">
        <text>UDP-N-acetyl-alpha-D-muramoyl-L-alanine + D-glutamate + ATP = UDP-N-acetyl-alpha-D-muramoyl-L-alanyl-D-glutamate + ADP + phosphate + H(+)</text>
        <dbReference type="Rhea" id="RHEA:16429"/>
        <dbReference type="ChEBI" id="CHEBI:15378"/>
        <dbReference type="ChEBI" id="CHEBI:29986"/>
        <dbReference type="ChEBI" id="CHEBI:30616"/>
        <dbReference type="ChEBI" id="CHEBI:43474"/>
        <dbReference type="ChEBI" id="CHEBI:83898"/>
        <dbReference type="ChEBI" id="CHEBI:83900"/>
        <dbReference type="ChEBI" id="CHEBI:456216"/>
        <dbReference type="EC" id="6.3.2.9"/>
    </reaction>
</comment>
<accession>A0A2M7ALE0</accession>